<dbReference type="Gene3D" id="1.10.10.10">
    <property type="entry name" value="Winged helix-like DNA-binding domain superfamily/Winged helix DNA-binding domain"/>
    <property type="match status" value="1"/>
</dbReference>
<proteinExistence type="predicted"/>
<dbReference type="InterPro" id="IPR036390">
    <property type="entry name" value="WH_DNA-bd_sf"/>
</dbReference>
<reference evidence="4 5" key="1">
    <citation type="submission" date="2014-04" db="EMBL/GenBank/DDBJ databases">
        <authorList>
            <consortium name="DOE Joint Genome Institute"/>
            <person name="Kuo A."/>
            <person name="Tarkka M."/>
            <person name="Buscot F."/>
            <person name="Kohler A."/>
            <person name="Nagy L.G."/>
            <person name="Floudas D."/>
            <person name="Copeland A."/>
            <person name="Barry K.W."/>
            <person name="Cichocki N."/>
            <person name="Veneault-Fourrey C."/>
            <person name="LaButti K."/>
            <person name="Lindquist E.A."/>
            <person name="Lipzen A."/>
            <person name="Lundell T."/>
            <person name="Morin E."/>
            <person name="Murat C."/>
            <person name="Sun H."/>
            <person name="Tunlid A."/>
            <person name="Henrissat B."/>
            <person name="Grigoriev I.V."/>
            <person name="Hibbett D.S."/>
            <person name="Martin F."/>
            <person name="Nordberg H.P."/>
            <person name="Cantor M.N."/>
            <person name="Hua S.X."/>
        </authorList>
    </citation>
    <scope>NUCLEOTIDE SEQUENCE [LARGE SCALE GENOMIC DNA]</scope>
    <source>
        <strain evidence="4 5">F 1598</strain>
    </source>
</reference>
<dbReference type="EMBL" id="KN833002">
    <property type="protein sequence ID" value="KIM80844.1"/>
    <property type="molecule type" value="Genomic_DNA"/>
</dbReference>
<organism evidence="4 5">
    <name type="scientific">Piloderma croceum (strain F 1598)</name>
    <dbReference type="NCBI Taxonomy" id="765440"/>
    <lineage>
        <taxon>Eukaryota</taxon>
        <taxon>Fungi</taxon>
        <taxon>Dikarya</taxon>
        <taxon>Basidiomycota</taxon>
        <taxon>Agaricomycotina</taxon>
        <taxon>Agaricomycetes</taxon>
        <taxon>Agaricomycetidae</taxon>
        <taxon>Atheliales</taxon>
        <taxon>Atheliaceae</taxon>
        <taxon>Piloderma</taxon>
    </lineage>
</organism>
<evidence type="ECO:0000313" key="4">
    <source>
        <dbReference type="EMBL" id="KIM80844.1"/>
    </source>
</evidence>
<dbReference type="SMART" id="SM00526">
    <property type="entry name" value="H15"/>
    <property type="match status" value="1"/>
</dbReference>
<dbReference type="Pfam" id="PF00538">
    <property type="entry name" value="Linker_histone"/>
    <property type="match status" value="1"/>
</dbReference>
<dbReference type="HOGENOM" id="CLU_1696195_0_0_1"/>
<dbReference type="InterPro" id="IPR005818">
    <property type="entry name" value="Histone_H1/H5_H15"/>
</dbReference>
<name>A0A0C3FM38_PILCF</name>
<evidence type="ECO:0000256" key="1">
    <source>
        <dbReference type="ARBA" id="ARBA00020833"/>
    </source>
</evidence>
<evidence type="ECO:0000256" key="2">
    <source>
        <dbReference type="SAM" id="MobiDB-lite"/>
    </source>
</evidence>
<keyword evidence="5" id="KW-1185">Reference proteome</keyword>
<reference evidence="5" key="2">
    <citation type="submission" date="2015-01" db="EMBL/GenBank/DDBJ databases">
        <title>Evolutionary Origins and Diversification of the Mycorrhizal Mutualists.</title>
        <authorList>
            <consortium name="DOE Joint Genome Institute"/>
            <consortium name="Mycorrhizal Genomics Consortium"/>
            <person name="Kohler A."/>
            <person name="Kuo A."/>
            <person name="Nagy L.G."/>
            <person name="Floudas D."/>
            <person name="Copeland A."/>
            <person name="Barry K.W."/>
            <person name="Cichocki N."/>
            <person name="Veneault-Fourrey C."/>
            <person name="LaButti K."/>
            <person name="Lindquist E.A."/>
            <person name="Lipzen A."/>
            <person name="Lundell T."/>
            <person name="Morin E."/>
            <person name="Murat C."/>
            <person name="Riley R."/>
            <person name="Ohm R."/>
            <person name="Sun H."/>
            <person name="Tunlid A."/>
            <person name="Henrissat B."/>
            <person name="Grigoriev I.V."/>
            <person name="Hibbett D.S."/>
            <person name="Martin F."/>
        </authorList>
    </citation>
    <scope>NUCLEOTIDE SEQUENCE [LARGE SCALE GENOMIC DNA]</scope>
    <source>
        <strain evidence="5">F 1598</strain>
    </source>
</reference>
<evidence type="ECO:0000313" key="5">
    <source>
        <dbReference type="Proteomes" id="UP000054166"/>
    </source>
</evidence>
<dbReference type="Proteomes" id="UP000054166">
    <property type="component" value="Unassembled WGS sequence"/>
</dbReference>
<dbReference type="SUPFAM" id="SSF46785">
    <property type="entry name" value="Winged helix' DNA-binding domain"/>
    <property type="match status" value="1"/>
</dbReference>
<dbReference type="AlphaFoldDB" id="A0A0C3FM38"/>
<gene>
    <name evidence="4" type="ORF">PILCRDRAFT_520004</name>
</gene>
<dbReference type="OrthoDB" id="1110759at2759"/>
<dbReference type="InParanoid" id="A0A0C3FM38"/>
<dbReference type="GO" id="GO:0006334">
    <property type="term" value="P:nucleosome assembly"/>
    <property type="evidence" value="ECO:0007669"/>
    <property type="project" value="InterPro"/>
</dbReference>
<feature type="domain" description="H15" evidence="3">
    <location>
        <begin position="32"/>
        <end position="107"/>
    </location>
</feature>
<evidence type="ECO:0000259" key="3">
    <source>
        <dbReference type="PROSITE" id="PS51504"/>
    </source>
</evidence>
<feature type="region of interest" description="Disordered" evidence="2">
    <location>
        <begin position="1"/>
        <end position="33"/>
    </location>
</feature>
<protein>
    <recommendedName>
        <fullName evidence="1">Histone H1</fullName>
    </recommendedName>
</protein>
<dbReference type="PROSITE" id="PS51504">
    <property type="entry name" value="H15"/>
    <property type="match status" value="1"/>
</dbReference>
<dbReference type="InterPro" id="IPR036388">
    <property type="entry name" value="WH-like_DNA-bd_sf"/>
</dbReference>
<dbReference type="GO" id="GO:0003677">
    <property type="term" value="F:DNA binding"/>
    <property type="evidence" value="ECO:0007669"/>
    <property type="project" value="InterPro"/>
</dbReference>
<dbReference type="GO" id="GO:0000786">
    <property type="term" value="C:nucleosome"/>
    <property type="evidence" value="ECO:0007669"/>
    <property type="project" value="InterPro"/>
</dbReference>
<dbReference type="STRING" id="765440.A0A0C3FM38"/>
<accession>A0A0C3FM38</accession>
<feature type="compositionally biased region" description="Low complexity" evidence="2">
    <location>
        <begin position="1"/>
        <end position="11"/>
    </location>
</feature>
<sequence>MSATTASAPKTSKAKTSKASSTKKPVAKKPTAHPSWKTIISECITVHKEEARAGVSRQLLKKFAAEKYKLAPTAANIAHLNHAITHGAEKGIFLLPKGPSGRVKLSVAGKASRASDEVSCLCSPPAFLTRFRLEHQTFPEVICEIDQSCRQGIKT</sequence>